<organism evidence="2 3">
    <name type="scientific">Allocatelliglobosispora scoriae</name>
    <dbReference type="NCBI Taxonomy" id="643052"/>
    <lineage>
        <taxon>Bacteria</taxon>
        <taxon>Bacillati</taxon>
        <taxon>Actinomycetota</taxon>
        <taxon>Actinomycetes</taxon>
        <taxon>Micromonosporales</taxon>
        <taxon>Micromonosporaceae</taxon>
        <taxon>Allocatelliglobosispora</taxon>
    </lineage>
</organism>
<feature type="domain" description="AAA+ ATPase" evidence="1">
    <location>
        <begin position="130"/>
        <end position="331"/>
    </location>
</feature>
<dbReference type="Proteomes" id="UP000587527">
    <property type="component" value="Unassembled WGS sequence"/>
</dbReference>
<evidence type="ECO:0000313" key="3">
    <source>
        <dbReference type="Proteomes" id="UP000587527"/>
    </source>
</evidence>
<dbReference type="Pfam" id="PF13424">
    <property type="entry name" value="TPR_12"/>
    <property type="match status" value="1"/>
</dbReference>
<name>A0A841BNS5_9ACTN</name>
<keyword evidence="3" id="KW-1185">Reference proteome</keyword>
<accession>A0A841BNS5</accession>
<evidence type="ECO:0000259" key="1">
    <source>
        <dbReference type="SMART" id="SM00382"/>
    </source>
</evidence>
<dbReference type="SMART" id="SM00382">
    <property type="entry name" value="AAA"/>
    <property type="match status" value="1"/>
</dbReference>
<dbReference type="Gene3D" id="1.25.40.10">
    <property type="entry name" value="Tetratricopeptide repeat domain"/>
    <property type="match status" value="2"/>
</dbReference>
<dbReference type="PANTHER" id="PTHR47691:SF3">
    <property type="entry name" value="HTH-TYPE TRANSCRIPTIONAL REGULATOR RV0890C-RELATED"/>
    <property type="match status" value="1"/>
</dbReference>
<dbReference type="InterPro" id="IPR049945">
    <property type="entry name" value="AAA_22"/>
</dbReference>
<dbReference type="InterPro" id="IPR027417">
    <property type="entry name" value="P-loop_NTPase"/>
</dbReference>
<dbReference type="Pfam" id="PF13401">
    <property type="entry name" value="AAA_22"/>
    <property type="match status" value="1"/>
</dbReference>
<dbReference type="InterPro" id="IPR011990">
    <property type="entry name" value="TPR-like_helical_dom_sf"/>
</dbReference>
<dbReference type="SUPFAM" id="SSF52540">
    <property type="entry name" value="P-loop containing nucleoside triphosphate hydrolases"/>
    <property type="match status" value="1"/>
</dbReference>
<comment type="caution">
    <text evidence="2">The sequence shown here is derived from an EMBL/GenBank/DDBJ whole genome shotgun (WGS) entry which is preliminary data.</text>
</comment>
<protein>
    <submittedName>
        <fullName evidence="2">Tetratricopeptide (TPR) repeat protein</fullName>
    </submittedName>
</protein>
<dbReference type="GO" id="GO:0016887">
    <property type="term" value="F:ATP hydrolysis activity"/>
    <property type="evidence" value="ECO:0007669"/>
    <property type="project" value="InterPro"/>
</dbReference>
<proteinExistence type="predicted"/>
<dbReference type="SMART" id="SM00028">
    <property type="entry name" value="TPR"/>
    <property type="match status" value="4"/>
</dbReference>
<reference evidence="2 3" key="1">
    <citation type="submission" date="2020-08" db="EMBL/GenBank/DDBJ databases">
        <title>Sequencing the genomes of 1000 actinobacteria strains.</title>
        <authorList>
            <person name="Klenk H.-P."/>
        </authorList>
    </citation>
    <scope>NUCLEOTIDE SEQUENCE [LARGE SCALE GENOMIC DNA]</scope>
    <source>
        <strain evidence="2 3">DSM 45362</strain>
    </source>
</reference>
<dbReference type="InterPro" id="IPR003593">
    <property type="entry name" value="AAA+_ATPase"/>
</dbReference>
<dbReference type="AlphaFoldDB" id="A0A841BNS5"/>
<dbReference type="PANTHER" id="PTHR47691">
    <property type="entry name" value="REGULATOR-RELATED"/>
    <property type="match status" value="1"/>
</dbReference>
<dbReference type="InterPro" id="IPR019734">
    <property type="entry name" value="TPR_rpt"/>
</dbReference>
<dbReference type="EMBL" id="JACHMN010000002">
    <property type="protein sequence ID" value="MBB5868382.1"/>
    <property type="molecule type" value="Genomic_DNA"/>
</dbReference>
<dbReference type="Gene3D" id="3.40.50.300">
    <property type="entry name" value="P-loop containing nucleotide triphosphate hydrolases"/>
    <property type="match status" value="1"/>
</dbReference>
<dbReference type="PRINTS" id="PR00364">
    <property type="entry name" value="DISEASERSIST"/>
</dbReference>
<gene>
    <name evidence="2" type="ORF">F4553_001761</name>
</gene>
<sequence>MWRIESGPSDAESAADLVALLNEIRTGAGLSFRDVARRARQAGYPLPATTVWDMLSKPSLPRVEVMRAFLAACGATQAQAEEWLAARARLSRAPQPVSATPVQPRQLPWNVDGFVGRAGECAQLDSLSEQRRLVVVTGPPGVGKTALALHWAHRAQERYPDGQLYLDLNGYGERRRTRPTQALRRLLVGLGVPVGQVPPDVEHASSALRSLLAGRRVLLLLDNAAAADQVRPLLPGTSDCLVLVTARTALTGLVAAEGAAVLPVPPLADGDARELLDSILGGLEPAQATRLAEACGRLPLALRIAAATLARSSGASLIERLDRLTGHDRLRQLRTHGDDRSAVAVAFDSSYQSLPESARAVFRLLGCLPSSSAGVDEVAAALAVDRVAAADALDILIEENLAADRDGRFGLHDLLRVYARDLGRDADALRRAYTWHLERVSAVADLLDPQGASPSDGEREIFSSLETALAWLDSQALNLEAMVLEAEELDLAPFAWQLADALRIYQLSARTALAWPEIGAAALKAARGHGDVRAEAAARLVLGNDSDLQGRTREGLEHFLEALRLAEAASWREGQRAALDRAGVMYSRLGELDLAGEYLSRAVDLAREMGLPGTEAVRRNNLATVRIGQGRLDDAFQLLEEALRLHRLVDSRRGQAAVLINLAIVRSQRGEAEAALADSALAWRIFDEIGNPLGALAAMKTAADIHNGAGNHQTGLPLALIALASARRAGSLQWEASCVIGLAQARLRLGRYRLARLLFHRGLRLARRINLRRAEIEALTGLADAATRLGLAVDARTYASHASRLARHGGFEPPGPKPRGRA</sequence>
<evidence type="ECO:0000313" key="2">
    <source>
        <dbReference type="EMBL" id="MBB5868382.1"/>
    </source>
</evidence>
<dbReference type="SUPFAM" id="SSF48452">
    <property type="entry name" value="TPR-like"/>
    <property type="match status" value="2"/>
</dbReference>